<dbReference type="OrthoDB" id="370375at2"/>
<dbReference type="AlphaFoldDB" id="A0A1Y0C315"/>
<accession>A0A1Y0C315</accession>
<dbReference type="EMBL" id="CP020809">
    <property type="protein sequence ID" value="ART69497.1"/>
    <property type="molecule type" value="Genomic_DNA"/>
</dbReference>
<keyword evidence="1" id="KW-0812">Transmembrane</keyword>
<reference evidence="2 3" key="1">
    <citation type="submission" date="2017-04" db="EMBL/GenBank/DDBJ databases">
        <title>Whole Genome Sequence of 1,4-Dioxane Degrading Bacterium Mycobacterium dioxanotrophicus PH-06.</title>
        <authorList>
            <person name="He Y."/>
        </authorList>
    </citation>
    <scope>NUCLEOTIDE SEQUENCE [LARGE SCALE GENOMIC DNA]</scope>
    <source>
        <strain evidence="2 3">PH-06</strain>
    </source>
</reference>
<gene>
    <name evidence="2" type="ORF">BTO20_13685</name>
</gene>
<feature type="transmembrane region" description="Helical" evidence="1">
    <location>
        <begin position="93"/>
        <end position="114"/>
    </location>
</feature>
<evidence type="ECO:0000313" key="3">
    <source>
        <dbReference type="Proteomes" id="UP000195331"/>
    </source>
</evidence>
<protein>
    <recommendedName>
        <fullName evidence="4">DUF2784 domain-containing protein</fullName>
    </recommendedName>
</protein>
<keyword evidence="1" id="KW-0472">Membrane</keyword>
<dbReference type="Pfam" id="PF10861">
    <property type="entry name" value="DUF2784"/>
    <property type="match status" value="1"/>
</dbReference>
<keyword evidence="3" id="KW-1185">Reference proteome</keyword>
<evidence type="ECO:0000256" key="1">
    <source>
        <dbReference type="SAM" id="Phobius"/>
    </source>
</evidence>
<keyword evidence="1" id="KW-1133">Transmembrane helix</keyword>
<name>A0A1Y0C315_9MYCO</name>
<proteinExistence type="predicted"/>
<dbReference type="RefSeq" id="WP_087076669.1">
    <property type="nucleotide sequence ID" value="NZ_CP020809.1"/>
</dbReference>
<feature type="transmembrane region" description="Helical" evidence="1">
    <location>
        <begin position="6"/>
        <end position="24"/>
    </location>
</feature>
<sequence>MTVYSALVALTVAVHFGFIAYLLLGGFIACRWPRTIALHVAAVLWGLGSVALDLPCPLTALERWARARAGMPPLPSAGFIAHYITGVLYPASWIVGVQAAVFALVVASWTLVLIRRRRSSPAGPSGR</sequence>
<evidence type="ECO:0008006" key="4">
    <source>
        <dbReference type="Google" id="ProtNLM"/>
    </source>
</evidence>
<dbReference type="InterPro" id="IPR021218">
    <property type="entry name" value="DUF2784"/>
</dbReference>
<dbReference type="Proteomes" id="UP000195331">
    <property type="component" value="Chromosome"/>
</dbReference>
<dbReference type="KEGG" id="mdx:BTO20_13685"/>
<evidence type="ECO:0000313" key="2">
    <source>
        <dbReference type="EMBL" id="ART69497.1"/>
    </source>
</evidence>
<organism evidence="2 3">
    <name type="scientific">Mycobacterium dioxanotrophicus</name>
    <dbReference type="NCBI Taxonomy" id="482462"/>
    <lineage>
        <taxon>Bacteria</taxon>
        <taxon>Bacillati</taxon>
        <taxon>Actinomycetota</taxon>
        <taxon>Actinomycetes</taxon>
        <taxon>Mycobacteriales</taxon>
        <taxon>Mycobacteriaceae</taxon>
        <taxon>Mycobacterium</taxon>
    </lineage>
</organism>